<protein>
    <submittedName>
        <fullName evidence="2">Uncharacterized protein</fullName>
    </submittedName>
</protein>
<dbReference type="EMBL" id="CACTIH010010804">
    <property type="protein sequence ID" value="CAA3033409.1"/>
    <property type="molecule type" value="Genomic_DNA"/>
</dbReference>
<evidence type="ECO:0000313" key="2">
    <source>
        <dbReference type="EMBL" id="CAA3033409.1"/>
    </source>
</evidence>
<keyword evidence="1" id="KW-0472">Membrane</keyword>
<reference evidence="2 3" key="1">
    <citation type="submission" date="2019-12" db="EMBL/GenBank/DDBJ databases">
        <authorList>
            <person name="Alioto T."/>
            <person name="Alioto T."/>
            <person name="Gomez Garrido J."/>
        </authorList>
    </citation>
    <scope>NUCLEOTIDE SEQUENCE [LARGE SCALE GENOMIC DNA]</scope>
</reference>
<proteinExistence type="predicted"/>
<organism evidence="2 3">
    <name type="scientific">Olea europaea subsp. europaea</name>
    <dbReference type="NCBI Taxonomy" id="158383"/>
    <lineage>
        <taxon>Eukaryota</taxon>
        <taxon>Viridiplantae</taxon>
        <taxon>Streptophyta</taxon>
        <taxon>Embryophyta</taxon>
        <taxon>Tracheophyta</taxon>
        <taxon>Spermatophyta</taxon>
        <taxon>Magnoliopsida</taxon>
        <taxon>eudicotyledons</taxon>
        <taxon>Gunneridae</taxon>
        <taxon>Pentapetalae</taxon>
        <taxon>asterids</taxon>
        <taxon>lamiids</taxon>
        <taxon>Lamiales</taxon>
        <taxon>Oleaceae</taxon>
        <taxon>Oleeae</taxon>
        <taxon>Olea</taxon>
    </lineage>
</organism>
<feature type="transmembrane region" description="Helical" evidence="1">
    <location>
        <begin position="146"/>
        <end position="168"/>
    </location>
</feature>
<dbReference type="OrthoDB" id="10477178at2759"/>
<dbReference type="AlphaFoldDB" id="A0A8S0VP41"/>
<gene>
    <name evidence="2" type="ORF">OLEA9_A053828</name>
</gene>
<keyword evidence="3" id="KW-1185">Reference proteome</keyword>
<sequence length="198" mass="22118">MPNFVAQLIQDDQAPGKFLVLGLEIKLNSSWISLDRDSNTKKVWQLSGTYEVLVVPRQVLSFEIPIFGCLCFDVLGCKSRFSVKKLAILAILEKEDKGSKSKSRKTRIAKAKAQEKVWLFKHPEVELAIPEVLVPELDGTSSEMHILFSLVHGLWYCSLFLPLTLFMMDLNDLGDLAPISNPSSEPAEKYALLVAPAN</sequence>
<name>A0A8S0VP41_OLEEU</name>
<comment type="caution">
    <text evidence="2">The sequence shown here is derived from an EMBL/GenBank/DDBJ whole genome shotgun (WGS) entry which is preliminary data.</text>
</comment>
<keyword evidence="1" id="KW-0812">Transmembrane</keyword>
<keyword evidence="1" id="KW-1133">Transmembrane helix</keyword>
<evidence type="ECO:0000313" key="3">
    <source>
        <dbReference type="Proteomes" id="UP000594638"/>
    </source>
</evidence>
<accession>A0A8S0VP41</accession>
<dbReference type="Gramene" id="OE9A053828T1">
    <property type="protein sequence ID" value="OE9A053828C1"/>
    <property type="gene ID" value="OE9A053828"/>
</dbReference>
<evidence type="ECO:0000256" key="1">
    <source>
        <dbReference type="SAM" id="Phobius"/>
    </source>
</evidence>
<dbReference type="Proteomes" id="UP000594638">
    <property type="component" value="Unassembled WGS sequence"/>
</dbReference>